<dbReference type="Proteomes" id="UP000588068">
    <property type="component" value="Unassembled WGS sequence"/>
</dbReference>
<gene>
    <name evidence="3" type="ORF">HNQ60_004850</name>
</gene>
<dbReference type="EMBL" id="JACHHZ010000006">
    <property type="protein sequence ID" value="MBB6095959.1"/>
    <property type="molecule type" value="Genomic_DNA"/>
</dbReference>
<proteinExistence type="predicted"/>
<dbReference type="AlphaFoldDB" id="A0A841HUL5"/>
<dbReference type="RefSeq" id="WP_184335342.1">
    <property type="nucleotide sequence ID" value="NZ_JACHHZ010000006.1"/>
</dbReference>
<reference evidence="3 4" key="1">
    <citation type="submission" date="2020-08" db="EMBL/GenBank/DDBJ databases">
        <title>Genomic Encyclopedia of Type Strains, Phase IV (KMG-IV): sequencing the most valuable type-strain genomes for metagenomic binning, comparative biology and taxonomic classification.</title>
        <authorList>
            <person name="Goeker M."/>
        </authorList>
    </citation>
    <scope>NUCLEOTIDE SEQUENCE [LARGE SCALE GENOMIC DNA]</scope>
    <source>
        <strain evidence="3 4">DSM 26723</strain>
    </source>
</reference>
<evidence type="ECO:0000256" key="2">
    <source>
        <dbReference type="SAM" id="SignalP"/>
    </source>
</evidence>
<feature type="chain" id="PRO_5032933762" description="DUF3828 domain-containing protein" evidence="2">
    <location>
        <begin position="26"/>
        <end position="278"/>
    </location>
</feature>
<name>A0A841HUL5_9GAMM</name>
<feature type="region of interest" description="Disordered" evidence="1">
    <location>
        <begin position="197"/>
        <end position="216"/>
    </location>
</feature>
<evidence type="ECO:0000313" key="4">
    <source>
        <dbReference type="Proteomes" id="UP000588068"/>
    </source>
</evidence>
<feature type="signal peptide" evidence="2">
    <location>
        <begin position="1"/>
        <end position="25"/>
    </location>
</feature>
<keyword evidence="4" id="KW-1185">Reference proteome</keyword>
<accession>A0A841HUL5</accession>
<comment type="caution">
    <text evidence="3">The sequence shown here is derived from an EMBL/GenBank/DDBJ whole genome shotgun (WGS) entry which is preliminary data.</text>
</comment>
<evidence type="ECO:0000256" key="1">
    <source>
        <dbReference type="SAM" id="MobiDB-lite"/>
    </source>
</evidence>
<keyword evidence="2" id="KW-0732">Signal</keyword>
<organism evidence="3 4">
    <name type="scientific">Povalibacter uvarum</name>
    <dbReference type="NCBI Taxonomy" id="732238"/>
    <lineage>
        <taxon>Bacteria</taxon>
        <taxon>Pseudomonadati</taxon>
        <taxon>Pseudomonadota</taxon>
        <taxon>Gammaproteobacteria</taxon>
        <taxon>Steroidobacterales</taxon>
        <taxon>Steroidobacteraceae</taxon>
        <taxon>Povalibacter</taxon>
    </lineage>
</organism>
<sequence>MIHRRLIHKKVFVLLSVLAPLAAQAQVAANETLRLDTSVASPWGKPLSPAMPAGTPMKVTPTALDGPAPLKCTGANHTFIRTSAEGLFEGNLPAPAEESAKRLGLPEGVITQRISCSNGSFDVHRAPDGRAWIGLDNAVLLWDRTSIAASPEAIVQLLLIQHMSGNMALSRESVASQREWLSARIVEQFDGWFTRTAGNDEVPELNGDPYTDSQESPESFELSAASVKGNEAEVTVTFRDAADARYPVQYLLSRVDGTWRVDDLRYRDGERLSQLLQR</sequence>
<evidence type="ECO:0008006" key="5">
    <source>
        <dbReference type="Google" id="ProtNLM"/>
    </source>
</evidence>
<protein>
    <recommendedName>
        <fullName evidence="5">DUF3828 domain-containing protein</fullName>
    </recommendedName>
</protein>
<evidence type="ECO:0000313" key="3">
    <source>
        <dbReference type="EMBL" id="MBB6095959.1"/>
    </source>
</evidence>